<dbReference type="RefSeq" id="XP_006689977.1">
    <property type="nucleotide sequence ID" value="XM_006689914.1"/>
</dbReference>
<dbReference type="EMBL" id="GL996528">
    <property type="protein sequence ID" value="EGV60763.1"/>
    <property type="molecule type" value="Genomic_DNA"/>
</dbReference>
<feature type="transmembrane region" description="Helical" evidence="8">
    <location>
        <begin position="89"/>
        <end position="109"/>
    </location>
</feature>
<dbReference type="eggNOG" id="KOG0254">
    <property type="taxonomic scope" value="Eukaryota"/>
</dbReference>
<dbReference type="AlphaFoldDB" id="G3BC22"/>
<dbReference type="FunFam" id="1.20.1250.20:FF:000134">
    <property type="entry name" value="MFS sugar transporter protein"/>
    <property type="match status" value="1"/>
</dbReference>
<dbReference type="Proteomes" id="UP000000707">
    <property type="component" value="Unassembled WGS sequence"/>
</dbReference>
<feature type="domain" description="Major facilitator superfamily (MFS) profile" evidence="9">
    <location>
        <begin position="21"/>
        <end position="459"/>
    </location>
</feature>
<dbReference type="GO" id="GO:0016020">
    <property type="term" value="C:membrane"/>
    <property type="evidence" value="ECO:0007669"/>
    <property type="project" value="UniProtKB-SubCell"/>
</dbReference>
<dbReference type="PROSITE" id="PS50850">
    <property type="entry name" value="MFS"/>
    <property type="match status" value="1"/>
</dbReference>
<evidence type="ECO:0000256" key="1">
    <source>
        <dbReference type="ARBA" id="ARBA00004141"/>
    </source>
</evidence>
<dbReference type="Gene3D" id="1.20.1250.20">
    <property type="entry name" value="MFS general substrate transporter like domains"/>
    <property type="match status" value="1"/>
</dbReference>
<dbReference type="InterPro" id="IPR050360">
    <property type="entry name" value="MFS_Sugar_Transporters"/>
</dbReference>
<keyword evidence="5 8" id="KW-1133">Transmembrane helix</keyword>
<gene>
    <name evidence="10" type="ORF">CANTEDRAFT_96206</name>
</gene>
<reference evidence="10 11" key="1">
    <citation type="journal article" date="2011" name="Proc. Natl. Acad. Sci. U.S.A.">
        <title>Comparative genomics of xylose-fermenting fungi for enhanced biofuel production.</title>
        <authorList>
            <person name="Wohlbach D.J."/>
            <person name="Kuo A."/>
            <person name="Sato T.K."/>
            <person name="Potts K.M."/>
            <person name="Salamov A.A."/>
            <person name="LaButti K.M."/>
            <person name="Sun H."/>
            <person name="Clum A."/>
            <person name="Pangilinan J.L."/>
            <person name="Lindquist E.A."/>
            <person name="Lucas S."/>
            <person name="Lapidus A."/>
            <person name="Jin M."/>
            <person name="Gunawan C."/>
            <person name="Balan V."/>
            <person name="Dale B.E."/>
            <person name="Jeffries T.W."/>
            <person name="Zinkel R."/>
            <person name="Barry K.W."/>
            <person name="Grigoriev I.V."/>
            <person name="Gasch A.P."/>
        </authorList>
    </citation>
    <scope>NUCLEOTIDE SEQUENCE [LARGE SCALE GENOMIC DNA]</scope>
    <source>
        <strain evidence="11">ATCC 10573 / BCRC 21748 / CBS 615 / JCM 9827 / NBRC 10315 / NRRL Y-1498 / VKM Y-70</strain>
    </source>
</reference>
<dbReference type="InterPro" id="IPR003663">
    <property type="entry name" value="Sugar/inositol_transpt"/>
</dbReference>
<evidence type="ECO:0000256" key="7">
    <source>
        <dbReference type="RuleBase" id="RU003346"/>
    </source>
</evidence>
<keyword evidence="6 8" id="KW-0472">Membrane</keyword>
<dbReference type="PROSITE" id="PS00217">
    <property type="entry name" value="SUGAR_TRANSPORT_2"/>
    <property type="match status" value="1"/>
</dbReference>
<feature type="transmembrane region" description="Helical" evidence="8">
    <location>
        <begin position="310"/>
        <end position="330"/>
    </location>
</feature>
<keyword evidence="4 8" id="KW-0812">Transmembrane</keyword>
<evidence type="ECO:0000256" key="8">
    <source>
        <dbReference type="SAM" id="Phobius"/>
    </source>
</evidence>
<feature type="transmembrane region" description="Helical" evidence="8">
    <location>
        <begin position="434"/>
        <end position="455"/>
    </location>
</feature>
<feature type="transmembrane region" description="Helical" evidence="8">
    <location>
        <begin position="272"/>
        <end position="290"/>
    </location>
</feature>
<dbReference type="NCBIfam" id="TIGR00879">
    <property type="entry name" value="SP"/>
    <property type="match status" value="1"/>
</dbReference>
<feature type="transmembrane region" description="Helical" evidence="8">
    <location>
        <begin position="371"/>
        <end position="394"/>
    </location>
</feature>
<dbReference type="KEGG" id="cten:18250588"/>
<evidence type="ECO:0000256" key="2">
    <source>
        <dbReference type="ARBA" id="ARBA00010992"/>
    </source>
</evidence>
<dbReference type="GO" id="GO:0005351">
    <property type="term" value="F:carbohydrate:proton symporter activity"/>
    <property type="evidence" value="ECO:0007669"/>
    <property type="project" value="TreeGrafter"/>
</dbReference>
<evidence type="ECO:0000259" key="9">
    <source>
        <dbReference type="PROSITE" id="PS50850"/>
    </source>
</evidence>
<keyword evidence="3 7" id="KW-0813">Transport</keyword>
<evidence type="ECO:0000256" key="4">
    <source>
        <dbReference type="ARBA" id="ARBA00022692"/>
    </source>
</evidence>
<evidence type="ECO:0000256" key="3">
    <source>
        <dbReference type="ARBA" id="ARBA00022448"/>
    </source>
</evidence>
<protein>
    <submittedName>
        <fullName evidence="10">General substrate transporter</fullName>
    </submittedName>
</protein>
<proteinExistence type="inferred from homology"/>
<keyword evidence="11" id="KW-1185">Reference proteome</keyword>
<dbReference type="Pfam" id="PF00083">
    <property type="entry name" value="Sugar_tr"/>
    <property type="match status" value="1"/>
</dbReference>
<feature type="transmembrane region" description="Helical" evidence="8">
    <location>
        <begin position="148"/>
        <end position="167"/>
    </location>
</feature>
<name>G3BC22_CANTC</name>
<dbReference type="InterPro" id="IPR036259">
    <property type="entry name" value="MFS_trans_sf"/>
</dbReference>
<dbReference type="HOGENOM" id="CLU_001265_30_3_1"/>
<dbReference type="GeneID" id="18250588"/>
<dbReference type="OrthoDB" id="6133115at2759"/>
<evidence type="ECO:0000256" key="6">
    <source>
        <dbReference type="ARBA" id="ARBA00023136"/>
    </source>
</evidence>
<feature type="transmembrane region" description="Helical" evidence="8">
    <location>
        <begin position="342"/>
        <end position="365"/>
    </location>
</feature>
<evidence type="ECO:0000256" key="5">
    <source>
        <dbReference type="ARBA" id="ARBA00022989"/>
    </source>
</evidence>
<comment type="subcellular location">
    <subcellularLocation>
        <location evidence="1">Membrane</location>
        <topology evidence="1">Multi-pass membrane protein</topology>
    </subcellularLocation>
</comment>
<dbReference type="PANTHER" id="PTHR48022:SF28">
    <property type="entry name" value="MAJOR FACILITATOR SUPERFAMILY (MFS) PROFILE DOMAIN-CONTAINING PROTEIN-RELATED"/>
    <property type="match status" value="1"/>
</dbReference>
<sequence length="521" mass="58085">MDYLWFKSRYFARGKTLRYVVTFCSCTGFLLLGYDQGVMGSIIGDPVFLKQFGYPDATTQGLLTSVYDLGCVLGSIVAFFVGEKLGRRAMMLFGAFIMMVGTVLLGSSYTRAQWYVGRMVTGIGNGFNSSTIPVYQSECATGNNRGRLLTWQAIVTILGVVIAYWIGFGCSYTNSSLQWRFPISFQGIFAIALFFETWFLPESPRWLVQQGRSEEAAEVLAALDSDTSTITTERVIRQRIEIETAVEMESRGGPFKVSELFSGGELQNYRRLLISLFLMFAQQFGGSNFINYYAPTIFTSAMNMDRVTSLILAGCTEIVYLGGSFIPLWLIDNPKLGRRNLLMISGSGLSFCFIMVSILLSIGGYGCSVGATFFVFLYQLFTGVGWLPVPWFMAAEINITRLRSRVQAVASAFNWLCVFAVVQITPIAIDNIGWKTFIIFAILCAAWVPIVFVFIPETAGLELEDIDYIFKRTGFTRGVWETRGRTVQHDAHARAIHLLPEDDEKDISIVEVDDNGSVEAV</sequence>
<feature type="transmembrane region" description="Helical" evidence="8">
    <location>
        <begin position="64"/>
        <end position="82"/>
    </location>
</feature>
<evidence type="ECO:0000313" key="11">
    <source>
        <dbReference type="Proteomes" id="UP000000707"/>
    </source>
</evidence>
<organism evidence="11">
    <name type="scientific">Candida tenuis (strain ATCC 10573 / BCRC 21748 / CBS 615 / JCM 9827 / NBRC 10315 / NRRL Y-1498 / VKM Y-70)</name>
    <name type="common">Yeast</name>
    <name type="synonym">Yamadazyma tenuis</name>
    <dbReference type="NCBI Taxonomy" id="590646"/>
    <lineage>
        <taxon>Eukaryota</taxon>
        <taxon>Fungi</taxon>
        <taxon>Dikarya</taxon>
        <taxon>Ascomycota</taxon>
        <taxon>Saccharomycotina</taxon>
        <taxon>Pichiomycetes</taxon>
        <taxon>Debaryomycetaceae</taxon>
        <taxon>Yamadazyma</taxon>
    </lineage>
</organism>
<dbReference type="InterPro" id="IPR005828">
    <property type="entry name" value="MFS_sugar_transport-like"/>
</dbReference>
<comment type="similarity">
    <text evidence="2 7">Belongs to the major facilitator superfamily. Sugar transporter (TC 2.A.1.1) family.</text>
</comment>
<dbReference type="PRINTS" id="PR00171">
    <property type="entry name" value="SUGRTRNSPORT"/>
</dbReference>
<dbReference type="InterPro" id="IPR020846">
    <property type="entry name" value="MFS_dom"/>
</dbReference>
<dbReference type="InterPro" id="IPR005829">
    <property type="entry name" value="Sugar_transporter_CS"/>
</dbReference>
<accession>G3BC22</accession>
<dbReference type="PANTHER" id="PTHR48022">
    <property type="entry name" value="PLASTIDIC GLUCOSE TRANSPORTER 4"/>
    <property type="match status" value="1"/>
</dbReference>
<evidence type="ECO:0000313" key="10">
    <source>
        <dbReference type="EMBL" id="EGV60763.1"/>
    </source>
</evidence>
<feature type="transmembrane region" description="Helical" evidence="8">
    <location>
        <begin position="406"/>
        <end position="428"/>
    </location>
</feature>
<dbReference type="SUPFAM" id="SSF103473">
    <property type="entry name" value="MFS general substrate transporter"/>
    <property type="match status" value="1"/>
</dbReference>